<feature type="signal peptide" evidence="3">
    <location>
        <begin position="1"/>
        <end position="23"/>
    </location>
</feature>
<dbReference type="RefSeq" id="WP_102612340.1">
    <property type="nucleotide sequence ID" value="NZ_CADIKD010000024.1"/>
</dbReference>
<feature type="domain" description="Outer membrane protein assembly factor BamE" evidence="4">
    <location>
        <begin position="41"/>
        <end position="109"/>
    </location>
</feature>
<reference evidence="5 6" key="1">
    <citation type="submission" date="2018-01" db="EMBL/GenBank/DDBJ databases">
        <title>Whole genome analyses suggest that Burkholderia sensu lato contains two further novel genera in the rhizoxinica-symbiotica group Mycetohabitans gen. nov., and Trinickia gen. nov.: implications for the evolution of diazotrophy and nodulation in the Burkholderiaceae.</title>
        <authorList>
            <person name="Estrada-de los Santos P."/>
            <person name="Palmer M."/>
            <person name="Chavez-Ramirez B."/>
            <person name="Beukes C."/>
            <person name="Steenkamp E.T."/>
            <person name="Hirsch A.M."/>
            <person name="Manyaka P."/>
            <person name="Maluk M."/>
            <person name="Lafos M."/>
            <person name="Crook M."/>
            <person name="Gross E."/>
            <person name="Simon M.F."/>
            <person name="Bueno dos Reis Junior F."/>
            <person name="Poole P.S."/>
            <person name="Venter S.N."/>
            <person name="James E.K."/>
        </authorList>
    </citation>
    <scope>NUCLEOTIDE SEQUENCE [LARGE SCALE GENOMIC DNA]</scope>
    <source>
        <strain evidence="5 6">GP25-8</strain>
    </source>
</reference>
<keyword evidence="1 3" id="KW-0732">Signal</keyword>
<evidence type="ECO:0000313" key="6">
    <source>
        <dbReference type="Proteomes" id="UP000235347"/>
    </source>
</evidence>
<comment type="caution">
    <text evidence="5">The sequence shown here is derived from an EMBL/GenBank/DDBJ whole genome shotgun (WGS) entry which is preliminary data.</text>
</comment>
<dbReference type="InterPro" id="IPR007450">
    <property type="entry name" value="BamE_dom"/>
</dbReference>
<dbReference type="AlphaFoldDB" id="A0A2N7VKU7"/>
<dbReference type="Pfam" id="PF04355">
    <property type="entry name" value="BamE"/>
    <property type="match status" value="1"/>
</dbReference>
<dbReference type="InterPro" id="IPR037873">
    <property type="entry name" value="BamE-like"/>
</dbReference>
<proteinExistence type="predicted"/>
<feature type="chain" id="PRO_5014666533" evidence="3">
    <location>
        <begin position="24"/>
        <end position="139"/>
    </location>
</feature>
<dbReference type="GO" id="GO:0019867">
    <property type="term" value="C:outer membrane"/>
    <property type="evidence" value="ECO:0007669"/>
    <property type="project" value="InterPro"/>
</dbReference>
<evidence type="ECO:0000256" key="1">
    <source>
        <dbReference type="ARBA" id="ARBA00022729"/>
    </source>
</evidence>
<evidence type="ECO:0000313" key="5">
    <source>
        <dbReference type="EMBL" id="PMS17774.1"/>
    </source>
</evidence>
<evidence type="ECO:0000256" key="2">
    <source>
        <dbReference type="ARBA" id="ARBA00023136"/>
    </source>
</evidence>
<gene>
    <name evidence="5" type="ORF">C0Z19_24050</name>
</gene>
<keyword evidence="2" id="KW-0472">Membrane</keyword>
<dbReference type="Gene3D" id="3.30.1450.10">
    <property type="match status" value="1"/>
</dbReference>
<dbReference type="PROSITE" id="PS51257">
    <property type="entry name" value="PROKAR_LIPOPROTEIN"/>
    <property type="match status" value="1"/>
</dbReference>
<keyword evidence="6" id="KW-1185">Reference proteome</keyword>
<sequence length="139" mass="15492">MNKHCALASLGLLSCLLGLSACVGPTDTSFPSQEMATTAEGVYPNVDNLKTIEPGMTKNQVYALIGPPHFHESVFHVRVWNYLFHFHSQEKTVSCEYQIQFDDRSRVSRTRWNDQQCERFAPAKIAADAGTAGTTEKVQ</sequence>
<evidence type="ECO:0000256" key="3">
    <source>
        <dbReference type="SAM" id="SignalP"/>
    </source>
</evidence>
<organism evidence="5 6">
    <name type="scientific">Trinickia soli</name>
    <dbReference type="NCBI Taxonomy" id="380675"/>
    <lineage>
        <taxon>Bacteria</taxon>
        <taxon>Pseudomonadati</taxon>
        <taxon>Pseudomonadota</taxon>
        <taxon>Betaproteobacteria</taxon>
        <taxon>Burkholderiales</taxon>
        <taxon>Burkholderiaceae</taxon>
        <taxon>Trinickia</taxon>
    </lineage>
</organism>
<accession>A0A2N7VKU7</accession>
<dbReference type="EMBL" id="PNYB01000028">
    <property type="protein sequence ID" value="PMS17774.1"/>
    <property type="molecule type" value="Genomic_DNA"/>
</dbReference>
<dbReference type="Proteomes" id="UP000235347">
    <property type="component" value="Unassembled WGS sequence"/>
</dbReference>
<evidence type="ECO:0000259" key="4">
    <source>
        <dbReference type="Pfam" id="PF04355"/>
    </source>
</evidence>
<protein>
    <submittedName>
        <fullName evidence="5">Outer membrane protein assembly factor BamE</fullName>
    </submittedName>
</protein>
<name>A0A2N7VKU7_9BURK</name>